<dbReference type="AlphaFoldDB" id="A4FSF0"/>
<dbReference type="InterPro" id="IPR001254">
    <property type="entry name" value="Trypsin_dom"/>
</dbReference>
<evidence type="ECO:0000259" key="4">
    <source>
        <dbReference type="PROSITE" id="PS50240"/>
    </source>
</evidence>
<proteinExistence type="evidence at transcript level"/>
<evidence type="ECO:0000256" key="1">
    <source>
        <dbReference type="ARBA" id="ARBA00022670"/>
    </source>
</evidence>
<dbReference type="PANTHER" id="PTHR24252:SF17">
    <property type="entry name" value="SUPPRESSOR OF TUMORIGENICITY 14 PROTEIN HOMOLOG-RELATED"/>
    <property type="match status" value="1"/>
</dbReference>
<feature type="domain" description="Peptidase S1" evidence="4">
    <location>
        <begin position="3"/>
        <end position="148"/>
    </location>
</feature>
<evidence type="ECO:0000256" key="3">
    <source>
        <dbReference type="ARBA" id="ARBA00023157"/>
    </source>
</evidence>
<dbReference type="InterPro" id="IPR018114">
    <property type="entry name" value="TRYPSIN_HIS"/>
</dbReference>
<dbReference type="GO" id="GO:0004252">
    <property type="term" value="F:serine-type endopeptidase activity"/>
    <property type="evidence" value="ECO:0007669"/>
    <property type="project" value="InterPro"/>
</dbReference>
<keyword evidence="3" id="KW-1015">Disulfide bond</keyword>
<reference evidence="5" key="1">
    <citation type="journal article" date="2007" name="Insect Biochem. Mol. Biol.">
        <title>Identification of immune-related genes from an apterygote insect, the firebrat Thermobia domestica.</title>
        <authorList>
            <person name="Altincicek B."/>
            <person name="Vilcinskas A."/>
        </authorList>
    </citation>
    <scope>NUCLEOTIDE SEQUENCE</scope>
    <source>
        <strain evidence="5">4</strain>
    </source>
</reference>
<dbReference type="Gene3D" id="2.40.10.10">
    <property type="entry name" value="Trypsin-like serine proteases"/>
    <property type="match status" value="1"/>
</dbReference>
<dbReference type="EMBL" id="AM494927">
    <property type="protein sequence ID" value="CAM36423.1"/>
    <property type="molecule type" value="mRNA"/>
</dbReference>
<organism evidence="5">
    <name type="scientific">Thermobia domestica</name>
    <name type="common">Firebrat</name>
    <name type="synonym">Lepisma domestica</name>
    <dbReference type="NCBI Taxonomy" id="89055"/>
    <lineage>
        <taxon>Eukaryota</taxon>
        <taxon>Metazoa</taxon>
        <taxon>Ecdysozoa</taxon>
        <taxon>Arthropoda</taxon>
        <taxon>Hexapoda</taxon>
        <taxon>Insecta</taxon>
        <taxon>Zygentoma</taxon>
        <taxon>Lepismatidae</taxon>
        <taxon>Thermobia</taxon>
    </lineage>
</organism>
<accession>A4FSF0</accession>
<feature type="non-terminal residue" evidence="5">
    <location>
        <position position="148"/>
    </location>
</feature>
<evidence type="ECO:0000256" key="2">
    <source>
        <dbReference type="ARBA" id="ARBA00022801"/>
    </source>
</evidence>
<dbReference type="InterPro" id="IPR043504">
    <property type="entry name" value="Peptidase_S1_PA_chymotrypsin"/>
</dbReference>
<sequence>NRIVNGEEAPEHKWCWQAQLITWADEDKSSYFLCGGSVINDRYIVTAAHCVEDTDDDPSMMELYLGAHKSYRDRSAIKYDIEKVMIHEAYNTTTKDYDIALLKVTSRITYSEEVCPVCLPQSVKDYTGQYAWVTGWGNLKEDGESATV</sequence>
<name>A4FSF0_THEDO</name>
<dbReference type="CDD" id="cd00190">
    <property type="entry name" value="Tryp_SPc"/>
    <property type="match status" value="1"/>
</dbReference>
<dbReference type="Pfam" id="PF00089">
    <property type="entry name" value="Trypsin"/>
    <property type="match status" value="1"/>
</dbReference>
<keyword evidence="1" id="KW-0645">Protease</keyword>
<dbReference type="SMART" id="SM00020">
    <property type="entry name" value="Tryp_SPc"/>
    <property type="match status" value="1"/>
</dbReference>
<dbReference type="PROSITE" id="PS50240">
    <property type="entry name" value="TRYPSIN_DOM"/>
    <property type="match status" value="1"/>
</dbReference>
<dbReference type="SUPFAM" id="SSF50494">
    <property type="entry name" value="Trypsin-like serine proteases"/>
    <property type="match status" value="1"/>
</dbReference>
<dbReference type="PRINTS" id="PR00722">
    <property type="entry name" value="CHYMOTRYPSIN"/>
</dbReference>
<dbReference type="PROSITE" id="PS00134">
    <property type="entry name" value="TRYPSIN_HIS"/>
    <property type="match status" value="1"/>
</dbReference>
<protein>
    <recommendedName>
        <fullName evidence="4">Peptidase S1 domain-containing protein</fullName>
    </recommendedName>
</protein>
<feature type="non-terminal residue" evidence="5">
    <location>
        <position position="1"/>
    </location>
</feature>
<dbReference type="FunFam" id="2.40.10.10:FF:000068">
    <property type="entry name" value="transmembrane protease serine 2"/>
    <property type="match status" value="1"/>
</dbReference>
<dbReference type="InterPro" id="IPR009003">
    <property type="entry name" value="Peptidase_S1_PA"/>
</dbReference>
<dbReference type="GO" id="GO:0006508">
    <property type="term" value="P:proteolysis"/>
    <property type="evidence" value="ECO:0007669"/>
    <property type="project" value="UniProtKB-KW"/>
</dbReference>
<evidence type="ECO:0000313" key="5">
    <source>
        <dbReference type="EMBL" id="CAM36423.1"/>
    </source>
</evidence>
<dbReference type="InterPro" id="IPR001314">
    <property type="entry name" value="Peptidase_S1A"/>
</dbReference>
<keyword evidence="2" id="KW-0378">Hydrolase</keyword>
<dbReference type="PANTHER" id="PTHR24252">
    <property type="entry name" value="ACROSIN-RELATED"/>
    <property type="match status" value="1"/>
</dbReference>